<organism evidence="3 4">
    <name type="scientific">Cafeteria roenbergensis</name>
    <name type="common">Marine flagellate</name>
    <dbReference type="NCBI Taxonomy" id="33653"/>
    <lineage>
        <taxon>Eukaryota</taxon>
        <taxon>Sar</taxon>
        <taxon>Stramenopiles</taxon>
        <taxon>Bigyra</taxon>
        <taxon>Opalozoa</taxon>
        <taxon>Bicosoecida</taxon>
        <taxon>Cafeteriaceae</taxon>
        <taxon>Cafeteria</taxon>
    </lineage>
</organism>
<keyword evidence="2" id="KW-0812">Transmembrane</keyword>
<dbReference type="Proteomes" id="UP000323011">
    <property type="component" value="Unassembled WGS sequence"/>
</dbReference>
<feature type="compositionally biased region" description="Low complexity" evidence="1">
    <location>
        <begin position="44"/>
        <end position="62"/>
    </location>
</feature>
<evidence type="ECO:0000313" key="3">
    <source>
        <dbReference type="EMBL" id="KAA0156248.1"/>
    </source>
</evidence>
<name>A0A5A8CU15_CAFRO</name>
<evidence type="ECO:0000256" key="2">
    <source>
        <dbReference type="SAM" id="Phobius"/>
    </source>
</evidence>
<comment type="caution">
    <text evidence="3">The sequence shown here is derived from an EMBL/GenBank/DDBJ whole genome shotgun (WGS) entry which is preliminary data.</text>
</comment>
<accession>A0A5A8CU15</accession>
<feature type="transmembrane region" description="Helical" evidence="2">
    <location>
        <begin position="236"/>
        <end position="258"/>
    </location>
</feature>
<keyword evidence="4" id="KW-1185">Reference proteome</keyword>
<proteinExistence type="predicted"/>
<feature type="transmembrane region" description="Helical" evidence="2">
    <location>
        <begin position="167"/>
        <end position="187"/>
    </location>
</feature>
<keyword evidence="2" id="KW-1133">Transmembrane helix</keyword>
<reference evidence="3 4" key="1">
    <citation type="submission" date="2019-07" db="EMBL/GenBank/DDBJ databases">
        <title>Genomes of Cafeteria roenbergensis.</title>
        <authorList>
            <person name="Fischer M.G."/>
            <person name="Hackl T."/>
            <person name="Roman M."/>
        </authorList>
    </citation>
    <scope>NUCLEOTIDE SEQUENCE [LARGE SCALE GENOMIC DNA]</scope>
    <source>
        <strain evidence="3 4">BVI</strain>
    </source>
</reference>
<sequence length="539" mass="56962">MADAANREATDAPSRSPPRPEPAATLAPASTGSGTGLPSRGGDEAPAASTAAATGSDGAQSAREAASTEAVRPTLHAAAPRHMRGAAQAVFESRLEFTQHPSWMAGLRSRLARSRNSATFVVPRRRCRVASVLTWAGMALAACLLPLSVGVAFLAVGQAGDPSSLGAMRSLMAVLGIAFPLLFWPAVVRRAQLVYRHPRRLQCRSVADVVQECNSTLPCGLIETANAPEVRNWGPVLFAVVGLGLWVALCVLMAHMAVLAQRLAASGVEHTDVAMPVSEAGRWFARRGSAVALLEGVRPNQPTGAWFVDGHVRTDLAVPFCAQADNSPGTGCVSHAMAAPVIDPRRTSVSRNGTVVAVCVGRRVPASGHPGDRPANNPPLPPPGSLECIHSPWGFCGVSVALQLGVDEVDGNAYRALRESFPQQLRQPGAVVDGPPVLFCESPASVAAGIEADAELSVILLYAWTLLVPLFGFVPHMAAHMLRECGACNSAWHHHDDPMFELGATGRLFALELLTPRQRQQLERLPGLNQFCALCNLRF</sequence>
<feature type="transmembrane region" description="Helical" evidence="2">
    <location>
        <begin position="132"/>
        <end position="155"/>
    </location>
</feature>
<keyword evidence="2" id="KW-0472">Membrane</keyword>
<feature type="compositionally biased region" description="Basic and acidic residues" evidence="1">
    <location>
        <begin position="1"/>
        <end position="10"/>
    </location>
</feature>
<dbReference type="EMBL" id="VLTN01000004">
    <property type="protein sequence ID" value="KAA0156248.1"/>
    <property type="molecule type" value="Genomic_DNA"/>
</dbReference>
<evidence type="ECO:0000256" key="1">
    <source>
        <dbReference type="SAM" id="MobiDB-lite"/>
    </source>
</evidence>
<dbReference type="AlphaFoldDB" id="A0A5A8CU15"/>
<evidence type="ECO:0000313" key="4">
    <source>
        <dbReference type="Proteomes" id="UP000323011"/>
    </source>
</evidence>
<protein>
    <submittedName>
        <fullName evidence="3">Uncharacterized protein</fullName>
    </submittedName>
</protein>
<feature type="region of interest" description="Disordered" evidence="1">
    <location>
        <begin position="1"/>
        <end position="71"/>
    </location>
</feature>
<gene>
    <name evidence="3" type="ORF">FNF29_01038</name>
</gene>